<reference evidence="1" key="1">
    <citation type="submission" date="2018-12" db="EMBL/GenBank/DDBJ databases">
        <authorList>
            <person name="Laville E."/>
        </authorList>
    </citation>
    <scope>NUCLEOTIDE SEQUENCE</scope>
</reference>
<accession>A0A447I580</accession>
<protein>
    <submittedName>
        <fullName evidence="1">Uncharacterized protein</fullName>
    </submittedName>
</protein>
<name>A0A447I580_9ZZZZ</name>
<dbReference type="EMBL" id="LR131275">
    <property type="protein sequence ID" value="VDS02413.1"/>
    <property type="molecule type" value="Genomic_DNA"/>
</dbReference>
<proteinExistence type="predicted"/>
<organism evidence="1">
    <name type="scientific">uncultured organism</name>
    <dbReference type="NCBI Taxonomy" id="155900"/>
    <lineage>
        <taxon>unclassified sequences</taxon>
        <taxon>environmental samples</taxon>
    </lineage>
</organism>
<evidence type="ECO:0000313" key="1">
    <source>
        <dbReference type="EMBL" id="VDS02413.1"/>
    </source>
</evidence>
<dbReference type="AlphaFoldDB" id="A0A447I580"/>
<sequence>MKHKTRLLPLAGLLLAGGILCTGCGSAAPASSAPAAVSTASSVEEVSAMDGYDYLNDYIGLWGYYDIDLWLRVHEDSTFEFVNSEDEAIYTGTADADEYGMDLYFDDDTPQMRLDLSVSGDLLEVGSSDALHPVDAIVSRATCFEKNGLEINAAVDSSDPIQLDSGVCSFTGKGSGYNTDLCYWQVTKYNDVTHDGIREIQFDAVCYIPDSSIPYFGQTYETYISSELYDAYTGTWLTASTARGDTGRDKNHYYHTVYWNDNAYDIEFFFSTDWNMSSTSDDKIFTKSYVVYLPEDYDGLVFAAQAQPDNYADAMALDNLENVSPEGNIMDLSPLDPYASLYFNICG</sequence>